<feature type="transmembrane region" description="Helical" evidence="1">
    <location>
        <begin position="56"/>
        <end position="75"/>
    </location>
</feature>
<feature type="transmembrane region" description="Helical" evidence="1">
    <location>
        <begin position="81"/>
        <end position="100"/>
    </location>
</feature>
<proteinExistence type="predicted"/>
<name>A0A135YN49_9FIRM</name>
<protein>
    <submittedName>
        <fullName evidence="3">Protein of uncharacterized function (DUF2628)</fullName>
    </submittedName>
</protein>
<evidence type="ECO:0000256" key="1">
    <source>
        <dbReference type="SAM" id="Phobius"/>
    </source>
</evidence>
<dbReference type="PATRIC" id="fig|1261.5.peg.1551"/>
<gene>
    <name evidence="2" type="ORF">HMPREF3195_01545</name>
    <name evidence="3" type="ORF">NCTC11460_01050</name>
</gene>
<dbReference type="AlphaFoldDB" id="A0A135YN49"/>
<keyword evidence="1" id="KW-0812">Transmembrane</keyword>
<accession>A0A135YN49</accession>
<organism evidence="2 4">
    <name type="scientific">Peptostreptococcus anaerobius</name>
    <dbReference type="NCBI Taxonomy" id="1261"/>
    <lineage>
        <taxon>Bacteria</taxon>
        <taxon>Bacillati</taxon>
        <taxon>Bacillota</taxon>
        <taxon>Clostridia</taxon>
        <taxon>Peptostreptococcales</taxon>
        <taxon>Peptostreptococcaceae</taxon>
        <taxon>Peptostreptococcus</taxon>
    </lineage>
</organism>
<dbReference type="RefSeq" id="WP_002844339.1">
    <property type="nucleotide sequence ID" value="NZ_CAMPYD010000029.1"/>
</dbReference>
<dbReference type="EMBL" id="LSQZ01000085">
    <property type="protein sequence ID" value="KXI10803.1"/>
    <property type="molecule type" value="Genomic_DNA"/>
</dbReference>
<dbReference type="InterPro" id="IPR024399">
    <property type="entry name" value="DUF2628"/>
</dbReference>
<keyword evidence="1" id="KW-1133">Transmembrane helix</keyword>
<keyword evidence="1" id="KW-0472">Membrane</keyword>
<evidence type="ECO:0000313" key="4">
    <source>
        <dbReference type="Proteomes" id="UP000070326"/>
    </source>
</evidence>
<reference evidence="3 5" key="2">
    <citation type="submission" date="2018-06" db="EMBL/GenBank/DDBJ databases">
        <authorList>
            <consortium name="Pathogen Informatics"/>
            <person name="Doyle S."/>
        </authorList>
    </citation>
    <scope>NUCLEOTIDE SEQUENCE [LARGE SCALE GENOMIC DNA]</scope>
    <source>
        <strain evidence="3 5">NCTC11460</strain>
    </source>
</reference>
<dbReference type="GeneID" id="79843327"/>
<sequence>MRYETFEKPIEEKDLVGKNYEEYYKPIFDQFRNGEKKSFNLWAMLISPYWYIYRRMVSHGALVIGIQIMLLMLAYVTKKPLLIGLFCLSFLEYIRSGFYGNYAYYKKIQSNVEFGNTVESKYKQKYINDKSGVDLQIAIAWVFGSIAIGYIALFI</sequence>
<feature type="transmembrane region" description="Helical" evidence="1">
    <location>
        <begin position="133"/>
        <end position="153"/>
    </location>
</feature>
<evidence type="ECO:0000313" key="5">
    <source>
        <dbReference type="Proteomes" id="UP000255101"/>
    </source>
</evidence>
<dbReference type="Proteomes" id="UP000070326">
    <property type="component" value="Unassembled WGS sequence"/>
</dbReference>
<dbReference type="Proteomes" id="UP000255101">
    <property type="component" value="Unassembled WGS sequence"/>
</dbReference>
<reference evidence="2 4" key="1">
    <citation type="submission" date="2016-02" db="EMBL/GenBank/DDBJ databases">
        <authorList>
            <person name="Wen L."/>
            <person name="He K."/>
            <person name="Yang H."/>
        </authorList>
    </citation>
    <scope>NUCLEOTIDE SEQUENCE [LARGE SCALE GENOMIC DNA]</scope>
    <source>
        <strain evidence="2 4">MJR8628A</strain>
    </source>
</reference>
<dbReference type="EMBL" id="UGTB01000004">
    <property type="protein sequence ID" value="SUB61131.1"/>
    <property type="molecule type" value="Genomic_DNA"/>
</dbReference>
<evidence type="ECO:0000313" key="3">
    <source>
        <dbReference type="EMBL" id="SUB61131.1"/>
    </source>
</evidence>
<evidence type="ECO:0000313" key="2">
    <source>
        <dbReference type="EMBL" id="KXI10803.1"/>
    </source>
</evidence>
<dbReference type="STRING" id="1261.HMPREF3195_01545"/>
<dbReference type="Pfam" id="PF10947">
    <property type="entry name" value="DUF2628"/>
    <property type="match status" value="1"/>
</dbReference>